<keyword evidence="3" id="KW-0520">NAD</keyword>
<dbReference type="CDD" id="cd12185">
    <property type="entry name" value="HGDH_LDH_like"/>
    <property type="match status" value="1"/>
</dbReference>
<dbReference type="PROSITE" id="PS00671">
    <property type="entry name" value="D_2_HYDROXYACID_DH_3"/>
    <property type="match status" value="1"/>
</dbReference>
<comment type="similarity">
    <text evidence="1 4">Belongs to the D-isomer specific 2-hydroxyacid dehydrogenase family.</text>
</comment>
<dbReference type="PROSITE" id="PS00065">
    <property type="entry name" value="D_2_HYDROXYACID_DH_1"/>
    <property type="match status" value="1"/>
</dbReference>
<feature type="domain" description="D-isomer specific 2-hydroxyacid dehydrogenase NAD-binding" evidence="6">
    <location>
        <begin position="109"/>
        <end position="295"/>
    </location>
</feature>
<dbReference type="InterPro" id="IPR006140">
    <property type="entry name" value="D-isomer_DH_NAD-bd"/>
</dbReference>
<dbReference type="InterPro" id="IPR006139">
    <property type="entry name" value="D-isomer_2_OHA_DH_cat_dom"/>
</dbReference>
<reference evidence="7 8" key="1">
    <citation type="submission" date="2020-08" db="EMBL/GenBank/DDBJ databases">
        <title>Genome public.</title>
        <authorList>
            <person name="Liu C."/>
            <person name="Sun Q."/>
        </authorList>
    </citation>
    <scope>NUCLEOTIDE SEQUENCE [LARGE SCALE GENOMIC DNA]</scope>
    <source>
        <strain evidence="7 8">NSJ-43</strain>
    </source>
</reference>
<dbReference type="InterPro" id="IPR036291">
    <property type="entry name" value="NAD(P)-bd_dom_sf"/>
</dbReference>
<dbReference type="EMBL" id="JACOPD010000010">
    <property type="protein sequence ID" value="MBC5681773.1"/>
    <property type="molecule type" value="Genomic_DNA"/>
</dbReference>
<evidence type="ECO:0000256" key="3">
    <source>
        <dbReference type="ARBA" id="ARBA00023027"/>
    </source>
</evidence>
<protein>
    <submittedName>
        <fullName evidence="7">Lactate dehydrogenase</fullName>
    </submittedName>
</protein>
<dbReference type="Proteomes" id="UP000628463">
    <property type="component" value="Unassembled WGS sequence"/>
</dbReference>
<dbReference type="RefSeq" id="WP_021865603.1">
    <property type="nucleotide sequence ID" value="NZ_JACOPD010000010.1"/>
</dbReference>
<organism evidence="7 8">
    <name type="scientific">Lachnospira hominis</name>
    <name type="common">ex Liu et al. 2021</name>
    <dbReference type="NCBI Taxonomy" id="2763051"/>
    <lineage>
        <taxon>Bacteria</taxon>
        <taxon>Bacillati</taxon>
        <taxon>Bacillota</taxon>
        <taxon>Clostridia</taxon>
        <taxon>Lachnospirales</taxon>
        <taxon>Lachnospiraceae</taxon>
        <taxon>Lachnospira</taxon>
    </lineage>
</organism>
<proteinExistence type="inferred from homology"/>
<dbReference type="InterPro" id="IPR058205">
    <property type="entry name" value="D-LDH-like"/>
</dbReference>
<evidence type="ECO:0000259" key="5">
    <source>
        <dbReference type="Pfam" id="PF00389"/>
    </source>
</evidence>
<feature type="domain" description="D-isomer specific 2-hydroxyacid dehydrogenase catalytic" evidence="5">
    <location>
        <begin position="16"/>
        <end position="326"/>
    </location>
</feature>
<evidence type="ECO:0000313" key="8">
    <source>
        <dbReference type="Proteomes" id="UP000628463"/>
    </source>
</evidence>
<dbReference type="InterPro" id="IPR029753">
    <property type="entry name" value="D-isomer_DH_CS"/>
</dbReference>
<dbReference type="PANTHER" id="PTHR43026">
    <property type="entry name" value="2-HYDROXYACID DEHYDROGENASE HOMOLOG 1-RELATED"/>
    <property type="match status" value="1"/>
</dbReference>
<gene>
    <name evidence="7" type="ORF">H8S01_12500</name>
</gene>
<evidence type="ECO:0000256" key="2">
    <source>
        <dbReference type="ARBA" id="ARBA00023002"/>
    </source>
</evidence>
<dbReference type="InterPro" id="IPR029752">
    <property type="entry name" value="D-isomer_DH_CS1"/>
</dbReference>
<dbReference type="SUPFAM" id="SSF52283">
    <property type="entry name" value="Formate/glycerate dehydrogenase catalytic domain-like"/>
    <property type="match status" value="1"/>
</dbReference>
<dbReference type="PANTHER" id="PTHR43026:SF1">
    <property type="entry name" value="2-HYDROXYACID DEHYDROGENASE HOMOLOG 1-RELATED"/>
    <property type="match status" value="1"/>
</dbReference>
<name>A0ABR7G2V6_9FIRM</name>
<evidence type="ECO:0000259" key="6">
    <source>
        <dbReference type="Pfam" id="PF02826"/>
    </source>
</evidence>
<dbReference type="PROSITE" id="PS00670">
    <property type="entry name" value="D_2_HYDROXYACID_DH_2"/>
    <property type="match status" value="1"/>
</dbReference>
<sequence length="327" mass="36776">MKIFFYALREYDEQKYVEEFAKKYPFEYGFTSDYPSMENVGLAKGYDAISIITNPMYPEILDAFHDIGVKYISTRSIGYEHIDVDYAYSLGMKVSHVVYSPNSVANYAIMLILMACRNMPWIMKKADCQDYSLCGKVGKELSTSTVGVIGTGNIGKTVVKHLSGFGCRILAYSYYEDEEVKKYAEYVSFEELIQKSDIITLHVPGNDENTHLIDETAFKKMKDGVIIVNTARGLIIDTQALIASLKNGKVGFAALDTFEGEVGLYYLNKETQRLDNDNMAILKSFPNVILSPHMAFYTEQAVSDMVENSIKGIIGFECGEDNRLAVK</sequence>
<evidence type="ECO:0000313" key="7">
    <source>
        <dbReference type="EMBL" id="MBC5681773.1"/>
    </source>
</evidence>
<dbReference type="Pfam" id="PF02826">
    <property type="entry name" value="2-Hacid_dh_C"/>
    <property type="match status" value="1"/>
</dbReference>
<dbReference type="SUPFAM" id="SSF51735">
    <property type="entry name" value="NAD(P)-binding Rossmann-fold domains"/>
    <property type="match status" value="1"/>
</dbReference>
<accession>A0ABR7G2V6</accession>
<keyword evidence="2 4" id="KW-0560">Oxidoreductase</keyword>
<keyword evidence="8" id="KW-1185">Reference proteome</keyword>
<dbReference type="Pfam" id="PF00389">
    <property type="entry name" value="2-Hacid_dh"/>
    <property type="match status" value="1"/>
</dbReference>
<dbReference type="Gene3D" id="3.40.50.720">
    <property type="entry name" value="NAD(P)-binding Rossmann-like Domain"/>
    <property type="match status" value="2"/>
</dbReference>
<comment type="caution">
    <text evidence="7">The sequence shown here is derived from an EMBL/GenBank/DDBJ whole genome shotgun (WGS) entry which is preliminary data.</text>
</comment>
<evidence type="ECO:0000256" key="4">
    <source>
        <dbReference type="RuleBase" id="RU003719"/>
    </source>
</evidence>
<evidence type="ECO:0000256" key="1">
    <source>
        <dbReference type="ARBA" id="ARBA00005854"/>
    </source>
</evidence>